<evidence type="ECO:0000313" key="3">
    <source>
        <dbReference type="EMBL" id="OLQ01958.1"/>
    </source>
</evidence>
<dbReference type="SUPFAM" id="SSF50249">
    <property type="entry name" value="Nucleic acid-binding proteins"/>
    <property type="match status" value="2"/>
</dbReference>
<dbReference type="SUPFAM" id="SSF52540">
    <property type="entry name" value="P-loop containing nucleoside triphosphate hydrolases"/>
    <property type="match status" value="1"/>
</dbReference>
<dbReference type="InterPro" id="IPR027417">
    <property type="entry name" value="P-loop_NTPase"/>
</dbReference>
<feature type="region of interest" description="Disordered" evidence="1">
    <location>
        <begin position="141"/>
        <end position="215"/>
    </location>
</feature>
<keyword evidence="4" id="KW-1185">Reference proteome</keyword>
<dbReference type="InterPro" id="IPR012340">
    <property type="entry name" value="NA-bd_OB-fold"/>
</dbReference>
<feature type="compositionally biased region" description="Basic and acidic residues" evidence="1">
    <location>
        <begin position="503"/>
        <end position="515"/>
    </location>
</feature>
<dbReference type="PANTHER" id="PTHR43394:SF1">
    <property type="entry name" value="ATP-BINDING CASSETTE SUB-FAMILY B MEMBER 10, MITOCHONDRIAL"/>
    <property type="match status" value="1"/>
</dbReference>
<dbReference type="AlphaFoldDB" id="A0A1Q9E3G3"/>
<feature type="region of interest" description="Disordered" evidence="1">
    <location>
        <begin position="503"/>
        <end position="551"/>
    </location>
</feature>
<evidence type="ECO:0000256" key="1">
    <source>
        <dbReference type="SAM" id="MobiDB-lite"/>
    </source>
</evidence>
<dbReference type="GO" id="GO:0015421">
    <property type="term" value="F:ABC-type oligopeptide transporter activity"/>
    <property type="evidence" value="ECO:0007669"/>
    <property type="project" value="TreeGrafter"/>
</dbReference>
<organism evidence="3 4">
    <name type="scientific">Symbiodinium microadriaticum</name>
    <name type="common">Dinoflagellate</name>
    <name type="synonym">Zooxanthella microadriatica</name>
    <dbReference type="NCBI Taxonomy" id="2951"/>
    <lineage>
        <taxon>Eukaryota</taxon>
        <taxon>Sar</taxon>
        <taxon>Alveolata</taxon>
        <taxon>Dinophyceae</taxon>
        <taxon>Suessiales</taxon>
        <taxon>Symbiodiniaceae</taxon>
        <taxon>Symbiodinium</taxon>
    </lineage>
</organism>
<feature type="compositionally biased region" description="Basic and acidic residues" evidence="1">
    <location>
        <begin position="430"/>
        <end position="447"/>
    </location>
</feature>
<dbReference type="GO" id="GO:0090374">
    <property type="term" value="P:oligopeptide export from mitochondrion"/>
    <property type="evidence" value="ECO:0007669"/>
    <property type="project" value="TreeGrafter"/>
</dbReference>
<feature type="region of interest" description="Disordered" evidence="1">
    <location>
        <begin position="383"/>
        <end position="457"/>
    </location>
</feature>
<name>A0A1Q9E3G3_SYMMI</name>
<accession>A0A1Q9E3G3</accession>
<gene>
    <name evidence="3" type="primary">ABCB27</name>
    <name evidence="3" type="ORF">AK812_SmicGene15251</name>
</gene>
<comment type="caution">
    <text evidence="3">The sequence shown here is derived from an EMBL/GenBank/DDBJ whole genome shotgun (WGS) entry which is preliminary data.</text>
</comment>
<dbReference type="Gene3D" id="3.40.50.300">
    <property type="entry name" value="P-loop containing nucleotide triphosphate hydrolases"/>
    <property type="match status" value="1"/>
</dbReference>
<feature type="compositionally biased region" description="Basic residues" evidence="1">
    <location>
        <begin position="152"/>
        <end position="162"/>
    </location>
</feature>
<dbReference type="GO" id="GO:0005743">
    <property type="term" value="C:mitochondrial inner membrane"/>
    <property type="evidence" value="ECO:0007669"/>
    <property type="project" value="TreeGrafter"/>
</dbReference>
<dbReference type="EMBL" id="LSRX01000276">
    <property type="protein sequence ID" value="OLQ01958.1"/>
    <property type="molecule type" value="Genomic_DNA"/>
</dbReference>
<dbReference type="OrthoDB" id="6500128at2759"/>
<feature type="compositionally biased region" description="Basic residues" evidence="1">
    <location>
        <begin position="533"/>
        <end position="544"/>
    </location>
</feature>
<dbReference type="Gene3D" id="2.40.50.140">
    <property type="entry name" value="Nucleic acid-binding proteins"/>
    <property type="match status" value="1"/>
</dbReference>
<dbReference type="InterPro" id="IPR039421">
    <property type="entry name" value="Type_1_exporter"/>
</dbReference>
<feature type="compositionally biased region" description="Basic and acidic residues" evidence="1">
    <location>
        <begin position="385"/>
        <end position="422"/>
    </location>
</feature>
<feature type="compositionally biased region" description="Basic and acidic residues" evidence="1">
    <location>
        <begin position="141"/>
        <end position="150"/>
    </location>
</feature>
<dbReference type="PROSITE" id="PS50126">
    <property type="entry name" value="S1"/>
    <property type="match status" value="1"/>
</dbReference>
<evidence type="ECO:0000313" key="4">
    <source>
        <dbReference type="Proteomes" id="UP000186817"/>
    </source>
</evidence>
<dbReference type="Proteomes" id="UP000186817">
    <property type="component" value="Unassembled WGS sequence"/>
</dbReference>
<proteinExistence type="predicted"/>
<dbReference type="InterPro" id="IPR003029">
    <property type="entry name" value="S1_domain"/>
</dbReference>
<reference evidence="3 4" key="1">
    <citation type="submission" date="2016-02" db="EMBL/GenBank/DDBJ databases">
        <title>Genome analysis of coral dinoflagellate symbionts highlights evolutionary adaptations to a symbiotic lifestyle.</title>
        <authorList>
            <person name="Aranda M."/>
            <person name="Li Y."/>
            <person name="Liew Y.J."/>
            <person name="Baumgarten S."/>
            <person name="Simakov O."/>
            <person name="Wilson M."/>
            <person name="Piel J."/>
            <person name="Ashoor H."/>
            <person name="Bougouffa S."/>
            <person name="Bajic V.B."/>
            <person name="Ryu T."/>
            <person name="Ravasi T."/>
            <person name="Bayer T."/>
            <person name="Micklem G."/>
            <person name="Kim H."/>
            <person name="Bhak J."/>
            <person name="Lajeunesse T.C."/>
            <person name="Voolstra C.R."/>
        </authorList>
    </citation>
    <scope>NUCLEOTIDE SEQUENCE [LARGE SCALE GENOMIC DNA]</scope>
    <source>
        <strain evidence="3 4">CCMP2467</strain>
    </source>
</reference>
<protein>
    <submittedName>
        <fullName evidence="3">ABC transporter B family member 27</fullName>
    </submittedName>
</protein>
<dbReference type="PANTHER" id="PTHR43394">
    <property type="entry name" value="ATP-DEPENDENT PERMEASE MDL1, MITOCHONDRIAL"/>
    <property type="match status" value="1"/>
</dbReference>
<evidence type="ECO:0000259" key="2">
    <source>
        <dbReference type="PROSITE" id="PS50126"/>
    </source>
</evidence>
<dbReference type="GO" id="GO:0003676">
    <property type="term" value="F:nucleic acid binding"/>
    <property type="evidence" value="ECO:0007669"/>
    <property type="project" value="InterPro"/>
</dbReference>
<dbReference type="SMART" id="SM00316">
    <property type="entry name" value="S1"/>
    <property type="match status" value="3"/>
</dbReference>
<dbReference type="OMA" id="REEPPIQ"/>
<feature type="domain" description="S1 motif" evidence="2">
    <location>
        <begin position="459"/>
        <end position="521"/>
    </location>
</feature>
<sequence length="551" mass="60832">MHPIGATSALDAESEGIVQQALNQLMEQRSGRTFIVVAHRLSTVKDADRIVVLSSGECVETGSHEELLAKGQVYKDLVQRQLERIDSISDFPSQVCTGTYAEHQKDLYCGRWGSILASYVWRRSHAQAGGKHAKAAAVVMEKGEKGEGKGGGKGRRRPASRGRPKEAEPPSPPVRRSSSAPGRPREEPPIQEPAGPKRRPRRASSTASRGKKFEELEAESRVDGVVVNVGDYGVFADIGYEQNAILAIPRRFWRRFRRGDVLEAMEVVSVDLELRRATVTVADVEEALKPSRIPLEELQEGSYLNGVVDTKNQFGIFINVGCEACHGKLQLPRFMGNQLIRGQVLRDLCVATVDLENRRVRLIMDDVDGAIADPEMVSLATLMADADRDTKDPKADAPKQKKADREPKPKAKDRPELKEPARVPKAKSQPKVEEVAEPEPKEEKEVKEEEPEEMQLEPGDLVDGVVTTINAKGVWVNIGGGKKGLLEVPAELKGEFRRGDSVQGMRVEEVKEDGHPVLSMDDPELEVEEPSRRTRNKPKGKAKGKSNQSTR</sequence>